<evidence type="ECO:0000256" key="1">
    <source>
        <dbReference type="SAM" id="Phobius"/>
    </source>
</evidence>
<dbReference type="GO" id="GO:0008233">
    <property type="term" value="F:peptidase activity"/>
    <property type="evidence" value="ECO:0007669"/>
    <property type="project" value="UniProtKB-KW"/>
</dbReference>
<keyword evidence="2" id="KW-0378">Hydrolase</keyword>
<protein>
    <submittedName>
        <fullName evidence="2">Serine protease</fullName>
    </submittedName>
</protein>
<keyword evidence="2" id="KW-0645">Protease</keyword>
<gene>
    <name evidence="2" type="ORF">B6A10_12685</name>
</gene>
<dbReference type="Gene3D" id="2.40.50.140">
    <property type="entry name" value="Nucleic acid-binding proteins"/>
    <property type="match status" value="1"/>
</dbReference>
<reference evidence="2 3" key="1">
    <citation type="journal article" date="2020" name="Microbiol. Res.">
        <title>Flavobacterium pokkalii sp. nov., a novel plant growth promoting native rhizobacteria isolated from pokkali rice grown in coastal saline affected agricultural regions of southern India, Kerala.</title>
        <authorList>
            <person name="Menon R.R."/>
            <person name="Kumari S."/>
            <person name="Viver T."/>
            <person name="Rameshkumar N."/>
        </authorList>
    </citation>
    <scope>NUCLEOTIDE SEQUENCE [LARGE SCALE GENOMIC DNA]</scope>
    <source>
        <strain evidence="2 3">L1I52</strain>
    </source>
</reference>
<organism evidence="2 3">
    <name type="scientific">Flavobacterium pokkalii</name>
    <dbReference type="NCBI Taxonomy" id="1940408"/>
    <lineage>
        <taxon>Bacteria</taxon>
        <taxon>Pseudomonadati</taxon>
        <taxon>Bacteroidota</taxon>
        <taxon>Flavobacteriia</taxon>
        <taxon>Flavobacteriales</taxon>
        <taxon>Flavobacteriaceae</taxon>
        <taxon>Flavobacterium</taxon>
    </lineage>
</organism>
<keyword evidence="3" id="KW-1185">Reference proteome</keyword>
<keyword evidence="1" id="KW-1133">Transmembrane helix</keyword>
<evidence type="ECO:0000313" key="3">
    <source>
        <dbReference type="Proteomes" id="UP000661715"/>
    </source>
</evidence>
<name>A0ABR7UT07_9FLAO</name>
<dbReference type="InterPro" id="IPR012340">
    <property type="entry name" value="NA-bd_OB-fold"/>
</dbReference>
<proteinExistence type="predicted"/>
<keyword evidence="1" id="KW-0472">Membrane</keyword>
<comment type="caution">
    <text evidence="2">The sequence shown here is derived from an EMBL/GenBank/DDBJ whole genome shotgun (WGS) entry which is preliminary data.</text>
</comment>
<feature type="transmembrane region" description="Helical" evidence="1">
    <location>
        <begin position="15"/>
        <end position="34"/>
    </location>
</feature>
<dbReference type="Proteomes" id="UP000661715">
    <property type="component" value="Unassembled WGS sequence"/>
</dbReference>
<dbReference type="EMBL" id="NASZ01000021">
    <property type="protein sequence ID" value="MBD0726032.1"/>
    <property type="molecule type" value="Genomic_DNA"/>
</dbReference>
<feature type="transmembrane region" description="Helical" evidence="1">
    <location>
        <begin position="66"/>
        <end position="84"/>
    </location>
</feature>
<dbReference type="GO" id="GO:0006508">
    <property type="term" value="P:proteolysis"/>
    <property type="evidence" value="ECO:0007669"/>
    <property type="project" value="UniProtKB-KW"/>
</dbReference>
<evidence type="ECO:0000313" key="2">
    <source>
        <dbReference type="EMBL" id="MBD0726032.1"/>
    </source>
</evidence>
<accession>A0ABR7UT07</accession>
<feature type="transmembrane region" description="Helical" evidence="1">
    <location>
        <begin position="90"/>
        <end position="109"/>
    </location>
</feature>
<sequence>MMELLENLPVLLKTFWYIAIPTSLIFAIQAVMTFSGVDSSDGLQADFDGDLEGGDSTFQLFSLRNLINFLLGFSWSGISLYNSIENSSLLIALAVIIGCLFVFVFFLIIKQVQKLEEDNSFKLENTLHQSAEVYLTIPENKSGKGKIMISINGAFHELDAMTEHVEKIASGSTVKVVKIENNNIIIVQPI</sequence>
<keyword evidence="1" id="KW-0812">Transmembrane</keyword>